<dbReference type="EMBL" id="AP017895">
    <property type="protein sequence ID" value="BAV87524.1"/>
    <property type="molecule type" value="Genomic_DNA"/>
</dbReference>
<keyword evidence="2" id="KW-1185">Reference proteome</keyword>
<gene>
    <name evidence="1" type="ORF">RA11412_1225</name>
</gene>
<accession>A0A2Z5QZ69</accession>
<dbReference type="KEGG" id="raj:RA11412_1225"/>
<proteinExistence type="predicted"/>
<evidence type="ECO:0000313" key="2">
    <source>
        <dbReference type="Proteomes" id="UP000250241"/>
    </source>
</evidence>
<evidence type="ECO:0000313" key="1">
    <source>
        <dbReference type="EMBL" id="BAV87524.1"/>
    </source>
</evidence>
<protein>
    <submittedName>
        <fullName evidence="1">Uncharacterized protein</fullName>
    </submittedName>
</protein>
<sequence length="43" mass="4465">MPCALHRAPFLVRYRYGFLGSGATVAAEGSGFGALEDFSGEGV</sequence>
<dbReference type="Proteomes" id="UP000250241">
    <property type="component" value="Chromosome"/>
</dbReference>
<dbReference type="AlphaFoldDB" id="A0A2Z5QZ69"/>
<reference evidence="1 2" key="1">
    <citation type="submission" date="2016-10" db="EMBL/GenBank/DDBJ databases">
        <title>Genome sequence of Rothia aeria strain JCM11412.</title>
        <authorList>
            <person name="Nambu T."/>
        </authorList>
    </citation>
    <scope>NUCLEOTIDE SEQUENCE [LARGE SCALE GENOMIC DNA]</scope>
    <source>
        <strain evidence="1 2">JCM 11412</strain>
    </source>
</reference>
<name>A0A2Z5QZ69_9MICC</name>
<organism evidence="1 2">
    <name type="scientific">Rothia aeria</name>
    <dbReference type="NCBI Taxonomy" id="172042"/>
    <lineage>
        <taxon>Bacteria</taxon>
        <taxon>Bacillati</taxon>
        <taxon>Actinomycetota</taxon>
        <taxon>Actinomycetes</taxon>
        <taxon>Micrococcales</taxon>
        <taxon>Micrococcaceae</taxon>
        <taxon>Rothia</taxon>
    </lineage>
</organism>